<evidence type="ECO:0000313" key="8">
    <source>
        <dbReference type="Proteomes" id="UP000199113"/>
    </source>
</evidence>
<keyword evidence="2" id="KW-0288">FMN</keyword>
<keyword evidence="4" id="KW-0503">Monooxygenase</keyword>
<dbReference type="AlphaFoldDB" id="A0A1I1A3R4"/>
<evidence type="ECO:0000256" key="5">
    <source>
        <dbReference type="SAM" id="MobiDB-lite"/>
    </source>
</evidence>
<feature type="region of interest" description="Disordered" evidence="5">
    <location>
        <begin position="53"/>
        <end position="74"/>
    </location>
</feature>
<dbReference type="GO" id="GO:0008726">
    <property type="term" value="F:alkanesulfonate monooxygenase activity"/>
    <property type="evidence" value="ECO:0007669"/>
    <property type="project" value="TreeGrafter"/>
</dbReference>
<evidence type="ECO:0000256" key="3">
    <source>
        <dbReference type="ARBA" id="ARBA00023002"/>
    </source>
</evidence>
<dbReference type="STRING" id="748909.SAMN05192575_10772"/>
<dbReference type="EMBL" id="FOKC01000007">
    <property type="protein sequence ID" value="SFB31053.1"/>
    <property type="molecule type" value="Genomic_DNA"/>
</dbReference>
<evidence type="ECO:0000256" key="2">
    <source>
        <dbReference type="ARBA" id="ARBA00022643"/>
    </source>
</evidence>
<evidence type="ECO:0000256" key="1">
    <source>
        <dbReference type="ARBA" id="ARBA00022630"/>
    </source>
</evidence>
<evidence type="ECO:0000313" key="7">
    <source>
        <dbReference type="EMBL" id="SFB31053.1"/>
    </source>
</evidence>
<sequence length="342" mass="36409">MRGMSEELPLLGFGLPVSGSWATPGTMIHLARRAEDLGYASLWTFQRMLQPQPVADGPGPAHDEVGNPSSRPISDPSYSAVHDAMLPLAFVAGHTRRIGLGTATLCAPFTPPVLMAKAMTTLDHLSGGRVTAGLGIGWMSQEYAAAGVPMARRGARMEEYLRCLRAVWTEDPVEFAGEFYTVPRSHVGPRPVQQPHPPVLVGGEAEPALRRAGRLAEGWIGSTRTDLASLTRAVALVRAGAEEAGRDPDAVRILVRMVVDLVAEDPGRGRRRGNGTRQQVLDDLADLASHGATEVLVDLNFSPHVGSPDVDADAATAEAERVLDALAPSQPPPHLRRPPPSA</sequence>
<dbReference type="Proteomes" id="UP000199113">
    <property type="component" value="Unassembled WGS sequence"/>
</dbReference>
<keyword evidence="3" id="KW-0560">Oxidoreductase</keyword>
<proteinExistence type="predicted"/>
<dbReference type="Pfam" id="PF00296">
    <property type="entry name" value="Bac_luciferase"/>
    <property type="match status" value="1"/>
</dbReference>
<reference evidence="7" key="1">
    <citation type="submission" date="2016-10" db="EMBL/GenBank/DDBJ databases">
        <authorList>
            <person name="de Groot N.N."/>
        </authorList>
    </citation>
    <scope>NUCLEOTIDE SEQUENCE [LARGE SCALE GENOMIC DNA]</scope>
    <source>
        <strain evidence="7">CGMCC 1.10697</strain>
    </source>
</reference>
<dbReference type="PANTHER" id="PTHR42847:SF4">
    <property type="entry name" value="ALKANESULFONATE MONOOXYGENASE-RELATED"/>
    <property type="match status" value="1"/>
</dbReference>
<evidence type="ECO:0000256" key="4">
    <source>
        <dbReference type="ARBA" id="ARBA00023033"/>
    </source>
</evidence>
<dbReference type="InterPro" id="IPR050172">
    <property type="entry name" value="SsuD_RutA_monooxygenase"/>
</dbReference>
<protein>
    <submittedName>
        <fullName evidence="7">Probable F420-dependent oxidoreductase, Rv2161c family</fullName>
    </submittedName>
</protein>
<evidence type="ECO:0000259" key="6">
    <source>
        <dbReference type="Pfam" id="PF00296"/>
    </source>
</evidence>
<dbReference type="SUPFAM" id="SSF51679">
    <property type="entry name" value="Bacterial luciferase-like"/>
    <property type="match status" value="1"/>
</dbReference>
<dbReference type="GO" id="GO:0046306">
    <property type="term" value="P:alkanesulfonate catabolic process"/>
    <property type="evidence" value="ECO:0007669"/>
    <property type="project" value="TreeGrafter"/>
</dbReference>
<feature type="domain" description="Luciferase-like" evidence="6">
    <location>
        <begin position="23"/>
        <end position="259"/>
    </location>
</feature>
<name>A0A1I1A3R4_9ACTN</name>
<dbReference type="Gene3D" id="3.20.20.30">
    <property type="entry name" value="Luciferase-like domain"/>
    <property type="match status" value="1"/>
</dbReference>
<dbReference type="PANTHER" id="PTHR42847">
    <property type="entry name" value="ALKANESULFONATE MONOOXYGENASE"/>
    <property type="match status" value="1"/>
</dbReference>
<dbReference type="InterPro" id="IPR036661">
    <property type="entry name" value="Luciferase-like_sf"/>
</dbReference>
<dbReference type="NCBIfam" id="TIGR03619">
    <property type="entry name" value="F420_Rv2161c"/>
    <property type="match status" value="1"/>
</dbReference>
<accession>A0A1I1A3R4</accession>
<dbReference type="InterPro" id="IPR011251">
    <property type="entry name" value="Luciferase-like_dom"/>
</dbReference>
<dbReference type="InterPro" id="IPR019921">
    <property type="entry name" value="Lucif-like_OxRdtase_Rv2161c"/>
</dbReference>
<keyword evidence="1" id="KW-0285">Flavoprotein</keyword>
<gene>
    <name evidence="7" type="ORF">SAMN05192575_10772</name>
</gene>
<organism evidence="7 8">
    <name type="scientific">Nocardioides alpinus</name>
    <dbReference type="NCBI Taxonomy" id="748909"/>
    <lineage>
        <taxon>Bacteria</taxon>
        <taxon>Bacillati</taxon>
        <taxon>Actinomycetota</taxon>
        <taxon>Actinomycetes</taxon>
        <taxon>Propionibacteriales</taxon>
        <taxon>Nocardioidaceae</taxon>
        <taxon>Nocardioides</taxon>
    </lineage>
</organism>